<evidence type="ECO:0000313" key="3">
    <source>
        <dbReference type="EMBL" id="KAE9280658.1"/>
    </source>
</evidence>
<comment type="caution">
    <text evidence="3">The sequence shown here is derived from an EMBL/GenBank/DDBJ whole genome shotgun (WGS) entry which is preliminary data.</text>
</comment>
<dbReference type="PRINTS" id="PR00625">
    <property type="entry name" value="JDOMAIN"/>
</dbReference>
<accession>A0A6G0QCB2</accession>
<dbReference type="GO" id="GO:0005789">
    <property type="term" value="C:endoplasmic reticulum membrane"/>
    <property type="evidence" value="ECO:0007669"/>
    <property type="project" value="TreeGrafter"/>
</dbReference>
<feature type="compositionally biased region" description="Basic and acidic residues" evidence="1">
    <location>
        <begin position="291"/>
        <end position="300"/>
    </location>
</feature>
<dbReference type="InterPro" id="IPR051100">
    <property type="entry name" value="DnaJ_subfamily_B/C"/>
</dbReference>
<dbReference type="GO" id="GO:0071218">
    <property type="term" value="P:cellular response to misfolded protein"/>
    <property type="evidence" value="ECO:0007669"/>
    <property type="project" value="TreeGrafter"/>
</dbReference>
<dbReference type="GO" id="GO:0030544">
    <property type="term" value="F:Hsp70 protein binding"/>
    <property type="evidence" value="ECO:0007669"/>
    <property type="project" value="TreeGrafter"/>
</dbReference>
<feature type="compositionally biased region" description="Polar residues" evidence="1">
    <location>
        <begin position="212"/>
        <end position="232"/>
    </location>
</feature>
<dbReference type="SUPFAM" id="SSF46565">
    <property type="entry name" value="Chaperone J-domain"/>
    <property type="match status" value="1"/>
</dbReference>
<evidence type="ECO:0000313" key="4">
    <source>
        <dbReference type="Proteomes" id="UP000486351"/>
    </source>
</evidence>
<dbReference type="Pfam" id="PF00226">
    <property type="entry name" value="DnaJ"/>
    <property type="match status" value="1"/>
</dbReference>
<dbReference type="Proteomes" id="UP000486351">
    <property type="component" value="Unassembled WGS sequence"/>
</dbReference>
<dbReference type="InterPro" id="IPR036869">
    <property type="entry name" value="J_dom_sf"/>
</dbReference>
<organism evidence="3 4">
    <name type="scientific">Phytophthora fragariae</name>
    <dbReference type="NCBI Taxonomy" id="53985"/>
    <lineage>
        <taxon>Eukaryota</taxon>
        <taxon>Sar</taxon>
        <taxon>Stramenopiles</taxon>
        <taxon>Oomycota</taxon>
        <taxon>Peronosporomycetes</taxon>
        <taxon>Peronosporales</taxon>
        <taxon>Peronosporaceae</taxon>
        <taxon>Phytophthora</taxon>
    </lineage>
</organism>
<protein>
    <recommendedName>
        <fullName evidence="2">J domain-containing protein</fullName>
    </recommendedName>
</protein>
<feature type="region of interest" description="Disordered" evidence="1">
    <location>
        <begin position="205"/>
        <end position="236"/>
    </location>
</feature>
<dbReference type="CDD" id="cd06257">
    <property type="entry name" value="DnaJ"/>
    <property type="match status" value="1"/>
</dbReference>
<dbReference type="EMBL" id="QXFY01003975">
    <property type="protein sequence ID" value="KAE9280658.1"/>
    <property type="molecule type" value="Genomic_DNA"/>
</dbReference>
<dbReference type="PANTHER" id="PTHR43908:SF3">
    <property type="entry name" value="AT29763P-RELATED"/>
    <property type="match status" value="1"/>
</dbReference>
<reference evidence="3 4" key="1">
    <citation type="submission" date="2018-09" db="EMBL/GenBank/DDBJ databases">
        <title>Genomic investigation of the strawberry pathogen Phytophthora fragariae indicates pathogenicity is determined by transcriptional variation in three key races.</title>
        <authorList>
            <person name="Adams T.M."/>
            <person name="Armitage A.D."/>
            <person name="Sobczyk M.K."/>
            <person name="Bates H.J."/>
            <person name="Dunwell J.M."/>
            <person name="Nellist C.F."/>
            <person name="Harrison R.J."/>
        </authorList>
    </citation>
    <scope>NUCLEOTIDE SEQUENCE [LARGE SCALE GENOMIC DNA]</scope>
    <source>
        <strain evidence="3 4">NOV-77</strain>
    </source>
</reference>
<gene>
    <name evidence="3" type="ORF">PF008_g28085</name>
</gene>
<feature type="domain" description="J" evidence="2">
    <location>
        <begin position="14"/>
        <end position="79"/>
    </location>
</feature>
<proteinExistence type="predicted"/>
<dbReference type="PROSITE" id="PS50076">
    <property type="entry name" value="DNAJ_2"/>
    <property type="match status" value="1"/>
</dbReference>
<evidence type="ECO:0000256" key="1">
    <source>
        <dbReference type="SAM" id="MobiDB-lite"/>
    </source>
</evidence>
<name>A0A6G0QCB2_9STRA</name>
<dbReference type="InterPro" id="IPR001623">
    <property type="entry name" value="DnaJ_domain"/>
</dbReference>
<evidence type="ECO:0000259" key="2">
    <source>
        <dbReference type="PROSITE" id="PS50076"/>
    </source>
</evidence>
<feature type="region of interest" description="Disordered" evidence="1">
    <location>
        <begin position="289"/>
        <end position="312"/>
    </location>
</feature>
<sequence>MSKAKTKGGGQKLSDKDMEAHREYMKIHTEIRKAYRKLALQCHPDRKPSAEALARWEGVPAAYAVLSDPNDRTEYDATLPTRDALVEFYRAYNPAKLDNDTIQTIIDGWYGREVELFEMLNAKYEVAPHQGTTKSAQRAAAVAVSREKAHKTAMDSQTYKSKDAANAEITWTGTIGSAFCCKGVFSRMFSTTYYEVDTSSPGFLGSHGASDTPGQAMSMNLESPATPSQLSKPVSPEFDPPIDAENLSNATTVDGSPPSGDEGLAACMAYRRQPRGQHSRTLQQLAKANRRVCEQPRYSKAEPPSSRNCSSPIRERVNHYNALCGTTGSYRAVGGPIGLTSTVGNTKGTVEIKFHANWPQLSKARADSRHEVHEIPICPHKHVVDYQCSAALATITSILETLM</sequence>
<dbReference type="PANTHER" id="PTHR43908">
    <property type="entry name" value="AT29763P-RELATED"/>
    <property type="match status" value="1"/>
</dbReference>
<dbReference type="SMART" id="SM00271">
    <property type="entry name" value="DnaJ"/>
    <property type="match status" value="1"/>
</dbReference>
<dbReference type="AlphaFoldDB" id="A0A6G0QCB2"/>
<dbReference type="Gene3D" id="1.10.287.110">
    <property type="entry name" value="DnaJ domain"/>
    <property type="match status" value="1"/>
</dbReference>